<dbReference type="PANTHER" id="PTHR42109">
    <property type="entry name" value="UNPLACED GENOMIC SCAFFOLD UM_SCAF_CONTIG_1.265, WHOLE GENOME SHOTGUN SEQUENCE"/>
    <property type="match status" value="1"/>
</dbReference>
<evidence type="ECO:0000259" key="2">
    <source>
        <dbReference type="Pfam" id="PF24800"/>
    </source>
</evidence>
<dbReference type="InterPro" id="IPR056119">
    <property type="entry name" value="DUF7702"/>
</dbReference>
<dbReference type="EMBL" id="JAPQKQ010000001">
    <property type="protein sequence ID" value="KAJ5213251.1"/>
    <property type="molecule type" value="Genomic_DNA"/>
</dbReference>
<gene>
    <name evidence="3" type="ORF">N7449_000420</name>
</gene>
<reference evidence="3" key="1">
    <citation type="submission" date="2022-11" db="EMBL/GenBank/DDBJ databases">
        <authorList>
            <person name="Petersen C."/>
        </authorList>
    </citation>
    <scope>NUCLEOTIDE SEQUENCE</scope>
    <source>
        <strain evidence="3">IBT 20477</strain>
    </source>
</reference>
<dbReference type="OrthoDB" id="2560628at2759"/>
<dbReference type="Proteomes" id="UP001150942">
    <property type="component" value="Unassembled WGS sequence"/>
</dbReference>
<keyword evidence="1" id="KW-1133">Transmembrane helix</keyword>
<accession>A0A9W9N4W8</accession>
<proteinExistence type="predicted"/>
<keyword evidence="4" id="KW-1185">Reference proteome</keyword>
<comment type="caution">
    <text evidence="3">The sequence shown here is derived from an EMBL/GenBank/DDBJ whole genome shotgun (WGS) entry which is preliminary data.</text>
</comment>
<sequence length="228" mass="24416">MTNSTGSLELAEIIFYTIATIPAFHCFAKHGKHGLLGWLYVIPDVTASIINGIGLSPLLMASLGLLSESNHSIQRTLPAFLGAFGLLIPHLVIGAGIGLAAASSKHSILLEVGLVIFSIKWLIVVAFIFISWKANSASFRSDDDKKILLSVIIAMPLIGVRVIYAVASAFAHHSASGGSLPVRVILGTLPEFLVMVNYLIAGVVTRNLPRNRVEQRPEPAYDTAYTSV</sequence>
<feature type="transmembrane region" description="Helical" evidence="1">
    <location>
        <begin position="151"/>
        <end position="172"/>
    </location>
</feature>
<feature type="transmembrane region" description="Helical" evidence="1">
    <location>
        <begin position="45"/>
        <end position="67"/>
    </location>
</feature>
<feature type="domain" description="DUF7702" evidence="2">
    <location>
        <begin position="46"/>
        <end position="206"/>
    </location>
</feature>
<dbReference type="AlphaFoldDB" id="A0A9W9N4W8"/>
<feature type="transmembrane region" description="Helical" evidence="1">
    <location>
        <begin position="108"/>
        <end position="130"/>
    </location>
</feature>
<feature type="transmembrane region" description="Helical" evidence="1">
    <location>
        <begin position="79"/>
        <end position="102"/>
    </location>
</feature>
<evidence type="ECO:0000313" key="3">
    <source>
        <dbReference type="EMBL" id="KAJ5213251.1"/>
    </source>
</evidence>
<keyword evidence="1" id="KW-0812">Transmembrane</keyword>
<evidence type="ECO:0000313" key="4">
    <source>
        <dbReference type="Proteomes" id="UP001150942"/>
    </source>
</evidence>
<organism evidence="3 4">
    <name type="scientific">Penicillium cf. viridicatum</name>
    <dbReference type="NCBI Taxonomy" id="2972119"/>
    <lineage>
        <taxon>Eukaryota</taxon>
        <taxon>Fungi</taxon>
        <taxon>Dikarya</taxon>
        <taxon>Ascomycota</taxon>
        <taxon>Pezizomycotina</taxon>
        <taxon>Eurotiomycetes</taxon>
        <taxon>Eurotiomycetidae</taxon>
        <taxon>Eurotiales</taxon>
        <taxon>Aspergillaceae</taxon>
        <taxon>Penicillium</taxon>
    </lineage>
</organism>
<feature type="transmembrane region" description="Helical" evidence="1">
    <location>
        <begin position="184"/>
        <end position="204"/>
    </location>
</feature>
<reference evidence="3" key="2">
    <citation type="journal article" date="2023" name="IMA Fungus">
        <title>Comparative genomic study of the Penicillium genus elucidates a diverse pangenome and 15 lateral gene transfer events.</title>
        <authorList>
            <person name="Petersen C."/>
            <person name="Sorensen T."/>
            <person name="Nielsen M.R."/>
            <person name="Sondergaard T.E."/>
            <person name="Sorensen J.L."/>
            <person name="Fitzpatrick D.A."/>
            <person name="Frisvad J.C."/>
            <person name="Nielsen K.L."/>
        </authorList>
    </citation>
    <scope>NUCLEOTIDE SEQUENCE</scope>
    <source>
        <strain evidence="3">IBT 20477</strain>
    </source>
</reference>
<name>A0A9W9N4W8_9EURO</name>
<dbReference type="Pfam" id="PF24800">
    <property type="entry name" value="DUF7702"/>
    <property type="match status" value="1"/>
</dbReference>
<evidence type="ECO:0000256" key="1">
    <source>
        <dbReference type="SAM" id="Phobius"/>
    </source>
</evidence>
<protein>
    <recommendedName>
        <fullName evidence="2">DUF7702 domain-containing protein</fullName>
    </recommendedName>
</protein>
<dbReference type="PANTHER" id="PTHR42109:SF2">
    <property type="entry name" value="INTEGRAL MEMBRANE PROTEIN"/>
    <property type="match status" value="1"/>
</dbReference>
<keyword evidence="1" id="KW-0472">Membrane</keyword>